<dbReference type="PANTHER" id="PTHR42648:SF31">
    <property type="entry name" value="RNA-DIRECTED DNA POLYMERASE"/>
    <property type="match status" value="1"/>
</dbReference>
<protein>
    <recommendedName>
        <fullName evidence="1">Integrase catalytic domain-containing protein</fullName>
    </recommendedName>
</protein>
<keyword evidence="3" id="KW-1185">Reference proteome</keyword>
<dbReference type="EMBL" id="KQ997549">
    <property type="protein sequence ID" value="KZV44012.1"/>
    <property type="molecule type" value="Genomic_DNA"/>
</dbReference>
<organism evidence="2 3">
    <name type="scientific">Dorcoceras hygrometricum</name>
    <dbReference type="NCBI Taxonomy" id="472368"/>
    <lineage>
        <taxon>Eukaryota</taxon>
        <taxon>Viridiplantae</taxon>
        <taxon>Streptophyta</taxon>
        <taxon>Embryophyta</taxon>
        <taxon>Tracheophyta</taxon>
        <taxon>Spermatophyta</taxon>
        <taxon>Magnoliopsida</taxon>
        <taxon>eudicotyledons</taxon>
        <taxon>Gunneridae</taxon>
        <taxon>Pentapetalae</taxon>
        <taxon>asterids</taxon>
        <taxon>lamiids</taxon>
        <taxon>Lamiales</taxon>
        <taxon>Gesneriaceae</taxon>
        <taxon>Didymocarpoideae</taxon>
        <taxon>Trichosporeae</taxon>
        <taxon>Loxocarpinae</taxon>
        <taxon>Dorcoceras</taxon>
    </lineage>
</organism>
<proteinExistence type="predicted"/>
<evidence type="ECO:0000313" key="2">
    <source>
        <dbReference type="EMBL" id="KZV44012.1"/>
    </source>
</evidence>
<dbReference type="GO" id="GO:0015074">
    <property type="term" value="P:DNA integration"/>
    <property type="evidence" value="ECO:0007669"/>
    <property type="project" value="InterPro"/>
</dbReference>
<dbReference type="InterPro" id="IPR001584">
    <property type="entry name" value="Integrase_cat-core"/>
</dbReference>
<dbReference type="SUPFAM" id="SSF53098">
    <property type="entry name" value="Ribonuclease H-like"/>
    <property type="match status" value="1"/>
</dbReference>
<sequence length="126" mass="14483">MIRTQFDKKIKCLCSDNACELSLTEYLQTQGTLHQFSCVETPQQNSVVERKHQHILNIARALYFQSQVPNNFWSECVLTATYMMNRTPSPLLQNQSPYQMLYGRSVDYSSFRVFGCLAFASTLGSH</sequence>
<feature type="domain" description="Integrase catalytic" evidence="1">
    <location>
        <begin position="1"/>
        <end position="105"/>
    </location>
</feature>
<evidence type="ECO:0000259" key="1">
    <source>
        <dbReference type="PROSITE" id="PS50994"/>
    </source>
</evidence>
<dbReference type="AlphaFoldDB" id="A0A2Z7CAJ5"/>
<accession>A0A2Z7CAJ5</accession>
<evidence type="ECO:0000313" key="3">
    <source>
        <dbReference type="Proteomes" id="UP000250235"/>
    </source>
</evidence>
<dbReference type="GO" id="GO:0003676">
    <property type="term" value="F:nucleic acid binding"/>
    <property type="evidence" value="ECO:0007669"/>
    <property type="project" value="InterPro"/>
</dbReference>
<reference evidence="2 3" key="1">
    <citation type="journal article" date="2015" name="Proc. Natl. Acad. Sci. U.S.A.">
        <title>The resurrection genome of Boea hygrometrica: A blueprint for survival of dehydration.</title>
        <authorList>
            <person name="Xiao L."/>
            <person name="Yang G."/>
            <person name="Zhang L."/>
            <person name="Yang X."/>
            <person name="Zhao S."/>
            <person name="Ji Z."/>
            <person name="Zhou Q."/>
            <person name="Hu M."/>
            <person name="Wang Y."/>
            <person name="Chen M."/>
            <person name="Xu Y."/>
            <person name="Jin H."/>
            <person name="Xiao X."/>
            <person name="Hu G."/>
            <person name="Bao F."/>
            <person name="Hu Y."/>
            <person name="Wan P."/>
            <person name="Li L."/>
            <person name="Deng X."/>
            <person name="Kuang T."/>
            <person name="Xiang C."/>
            <person name="Zhu J.K."/>
            <person name="Oliver M.J."/>
            <person name="He Y."/>
        </authorList>
    </citation>
    <scope>NUCLEOTIDE SEQUENCE [LARGE SCALE GENOMIC DNA]</scope>
    <source>
        <strain evidence="3">cv. XS01</strain>
    </source>
</reference>
<dbReference type="InterPro" id="IPR039537">
    <property type="entry name" value="Retrotran_Ty1/copia-like"/>
</dbReference>
<dbReference type="Gene3D" id="3.30.420.10">
    <property type="entry name" value="Ribonuclease H-like superfamily/Ribonuclease H"/>
    <property type="match status" value="1"/>
</dbReference>
<dbReference type="OrthoDB" id="1750165at2759"/>
<dbReference type="InterPro" id="IPR012337">
    <property type="entry name" value="RNaseH-like_sf"/>
</dbReference>
<dbReference type="InterPro" id="IPR036397">
    <property type="entry name" value="RNaseH_sf"/>
</dbReference>
<name>A0A2Z7CAJ5_9LAMI</name>
<dbReference type="PANTHER" id="PTHR42648">
    <property type="entry name" value="TRANSPOSASE, PUTATIVE-RELATED"/>
    <property type="match status" value="1"/>
</dbReference>
<gene>
    <name evidence="2" type="ORF">F511_31187</name>
</gene>
<dbReference type="Proteomes" id="UP000250235">
    <property type="component" value="Unassembled WGS sequence"/>
</dbReference>
<dbReference type="PROSITE" id="PS50994">
    <property type="entry name" value="INTEGRASE"/>
    <property type="match status" value="1"/>
</dbReference>